<keyword evidence="4" id="KW-1185">Reference proteome</keyword>
<dbReference type="Gene3D" id="3.30.428.10">
    <property type="entry name" value="HIT-like"/>
    <property type="match status" value="1"/>
</dbReference>
<dbReference type="PANTHER" id="PTHR46648:SF1">
    <property type="entry name" value="ADENOSINE 5'-MONOPHOSPHORAMIDASE HNT1"/>
    <property type="match status" value="1"/>
</dbReference>
<dbReference type="InterPro" id="IPR011146">
    <property type="entry name" value="HIT-like"/>
</dbReference>
<dbReference type="EMBL" id="BAAAHQ010000023">
    <property type="protein sequence ID" value="GAA0936902.1"/>
    <property type="molecule type" value="Genomic_DNA"/>
</dbReference>
<sequence>MFCDIVARRQPAAIVHEDAATLAFLDITAVMDGHTLVIPKRHACDLWEISLEDAEAVMRTVHLMAARIREVLAPDGLTLFQANRASGWQDVFHLHVHLVPRASGDHLHRPWVAEPVDLAVLEPTRAKLATH</sequence>
<dbReference type="InterPro" id="IPR036265">
    <property type="entry name" value="HIT-like_sf"/>
</dbReference>
<feature type="short sequence motif" description="Histidine triad motif" evidence="1">
    <location>
        <begin position="93"/>
        <end position="97"/>
    </location>
</feature>
<dbReference type="PROSITE" id="PS51084">
    <property type="entry name" value="HIT_2"/>
    <property type="match status" value="1"/>
</dbReference>
<comment type="caution">
    <text evidence="3">The sequence shown here is derived from an EMBL/GenBank/DDBJ whole genome shotgun (WGS) entry which is preliminary data.</text>
</comment>
<evidence type="ECO:0000313" key="4">
    <source>
        <dbReference type="Proteomes" id="UP001501578"/>
    </source>
</evidence>
<dbReference type="SUPFAM" id="SSF54197">
    <property type="entry name" value="HIT-like"/>
    <property type="match status" value="1"/>
</dbReference>
<dbReference type="Pfam" id="PF01230">
    <property type="entry name" value="HIT"/>
    <property type="match status" value="1"/>
</dbReference>
<gene>
    <name evidence="3" type="ORF">GCM10009560_45880</name>
</gene>
<evidence type="ECO:0000313" key="3">
    <source>
        <dbReference type="EMBL" id="GAA0936902.1"/>
    </source>
</evidence>
<evidence type="ECO:0000256" key="1">
    <source>
        <dbReference type="PROSITE-ProRule" id="PRU00464"/>
    </source>
</evidence>
<name>A0ABN1Q3K7_9ACTN</name>
<feature type="domain" description="HIT" evidence="2">
    <location>
        <begin position="1"/>
        <end position="108"/>
    </location>
</feature>
<accession>A0ABN1Q3K7</accession>
<dbReference type="Proteomes" id="UP001501578">
    <property type="component" value="Unassembled WGS sequence"/>
</dbReference>
<protein>
    <recommendedName>
        <fullName evidence="2">HIT domain-containing protein</fullName>
    </recommendedName>
</protein>
<dbReference type="PROSITE" id="PS00892">
    <property type="entry name" value="HIT_1"/>
    <property type="match status" value="1"/>
</dbReference>
<dbReference type="InterPro" id="IPR001310">
    <property type="entry name" value="Histidine_triad_HIT"/>
</dbReference>
<dbReference type="PRINTS" id="PR00332">
    <property type="entry name" value="HISTRIAD"/>
</dbReference>
<proteinExistence type="predicted"/>
<dbReference type="InterPro" id="IPR019808">
    <property type="entry name" value="Histidine_triad_CS"/>
</dbReference>
<dbReference type="PANTHER" id="PTHR46648">
    <property type="entry name" value="HIT FAMILY PROTEIN 1"/>
    <property type="match status" value="1"/>
</dbReference>
<organism evidence="3 4">
    <name type="scientific">Nonomuraea longicatena</name>
    <dbReference type="NCBI Taxonomy" id="83682"/>
    <lineage>
        <taxon>Bacteria</taxon>
        <taxon>Bacillati</taxon>
        <taxon>Actinomycetota</taxon>
        <taxon>Actinomycetes</taxon>
        <taxon>Streptosporangiales</taxon>
        <taxon>Streptosporangiaceae</taxon>
        <taxon>Nonomuraea</taxon>
    </lineage>
</organism>
<evidence type="ECO:0000259" key="2">
    <source>
        <dbReference type="PROSITE" id="PS51084"/>
    </source>
</evidence>
<reference evidence="3 4" key="1">
    <citation type="journal article" date="2019" name="Int. J. Syst. Evol. Microbiol.">
        <title>The Global Catalogue of Microorganisms (GCM) 10K type strain sequencing project: providing services to taxonomists for standard genome sequencing and annotation.</title>
        <authorList>
            <consortium name="The Broad Institute Genomics Platform"/>
            <consortium name="The Broad Institute Genome Sequencing Center for Infectious Disease"/>
            <person name="Wu L."/>
            <person name="Ma J."/>
        </authorList>
    </citation>
    <scope>NUCLEOTIDE SEQUENCE [LARGE SCALE GENOMIC DNA]</scope>
    <source>
        <strain evidence="3 4">JCM 11136</strain>
    </source>
</reference>